<gene>
    <name evidence="8" type="ORF">NKI27_04125</name>
</gene>
<organism evidence="8 9">
    <name type="scientific">Alkalimarinus alittae</name>
    <dbReference type="NCBI Taxonomy" id="2961619"/>
    <lineage>
        <taxon>Bacteria</taxon>
        <taxon>Pseudomonadati</taxon>
        <taxon>Pseudomonadota</taxon>
        <taxon>Gammaproteobacteria</taxon>
        <taxon>Alteromonadales</taxon>
        <taxon>Alteromonadaceae</taxon>
        <taxon>Alkalimarinus</taxon>
    </lineage>
</organism>
<sequence length="342" mass="37418">MNTIELAKGNYQAIYAALFPDLKYNTKHQPCIICGGKDRFRFFSDYQETGGAICNQCGAGNGITWVMRALGCNFKEASRQIESILGINRDNQNSFDDVVINLKKQRQKQEAKEQTRIKALIPYKKHQLNTLLAKVRPITEVNAALDYLCNRGLGELIASDDLPEVWGAVESLEYNEESKKAIYPALVAPVVSSGELVNVHRTYIANNGQKAPVEHAKKLMPSIYPGAMKGAAIKLYPAGSRLAIAEGIETALAVRVAKPDLPVWATVTAYGMKTVKLPGMVAEVFIMADLDATETGEKAAIELQKRLQREGRKAVVCLPDGAIPEGAKGIDWLDMLNQGVAV</sequence>
<keyword evidence="6" id="KW-0804">Transcription</keyword>
<dbReference type="SUPFAM" id="SSF57783">
    <property type="entry name" value="Zinc beta-ribbon"/>
    <property type="match status" value="1"/>
</dbReference>
<evidence type="ECO:0000313" key="9">
    <source>
        <dbReference type="Proteomes" id="UP001163739"/>
    </source>
</evidence>
<reference evidence="8" key="1">
    <citation type="submission" date="2022-06" db="EMBL/GenBank/DDBJ databases">
        <title>Alkalimarinus sp. nov., isolated from gut of a Alitta virens.</title>
        <authorList>
            <person name="Yang A.I."/>
            <person name="Shin N.-R."/>
        </authorList>
    </citation>
    <scope>NUCLEOTIDE SEQUENCE</scope>
    <source>
        <strain evidence="8">A2M4</strain>
    </source>
</reference>
<keyword evidence="4" id="KW-0548">Nucleotidyltransferase</keyword>
<dbReference type="InterPro" id="IPR055570">
    <property type="entry name" value="DUF7146"/>
</dbReference>
<dbReference type="EMBL" id="CP100390">
    <property type="protein sequence ID" value="UZE96947.1"/>
    <property type="molecule type" value="Genomic_DNA"/>
</dbReference>
<evidence type="ECO:0000256" key="1">
    <source>
        <dbReference type="ARBA" id="ARBA00022478"/>
    </source>
</evidence>
<proteinExistence type="predicted"/>
<dbReference type="RefSeq" id="WP_265048428.1">
    <property type="nucleotide sequence ID" value="NZ_CP100390.1"/>
</dbReference>
<dbReference type="Pfam" id="PF13362">
    <property type="entry name" value="Toprim_3"/>
    <property type="match status" value="1"/>
</dbReference>
<accession>A0ABY6N4P0</accession>
<dbReference type="InterPro" id="IPR036977">
    <property type="entry name" value="DNA_primase_Znf_CHC2"/>
</dbReference>
<evidence type="ECO:0000256" key="4">
    <source>
        <dbReference type="ARBA" id="ARBA00022695"/>
    </source>
</evidence>
<keyword evidence="9" id="KW-1185">Reference proteome</keyword>
<name>A0ABY6N4P0_9ALTE</name>
<keyword evidence="5" id="KW-0235">DNA replication</keyword>
<protein>
    <submittedName>
        <fullName evidence="8">Toprim domain-containing protein</fullName>
    </submittedName>
</protein>
<keyword evidence="3" id="KW-0808">Transferase</keyword>
<evidence type="ECO:0000259" key="7">
    <source>
        <dbReference type="SMART" id="SM00778"/>
    </source>
</evidence>
<dbReference type="Pfam" id="PF08273">
    <property type="entry name" value="Zn_Ribbon_Prim"/>
    <property type="match status" value="1"/>
</dbReference>
<dbReference type="Proteomes" id="UP001163739">
    <property type="component" value="Chromosome"/>
</dbReference>
<dbReference type="InterPro" id="IPR034154">
    <property type="entry name" value="TOPRIM_DnaG/twinkle"/>
</dbReference>
<keyword evidence="2" id="KW-0639">Primosome</keyword>
<evidence type="ECO:0000313" key="8">
    <source>
        <dbReference type="EMBL" id="UZE96947.1"/>
    </source>
</evidence>
<evidence type="ECO:0000256" key="3">
    <source>
        <dbReference type="ARBA" id="ARBA00022679"/>
    </source>
</evidence>
<evidence type="ECO:0000256" key="2">
    <source>
        <dbReference type="ARBA" id="ARBA00022515"/>
    </source>
</evidence>
<evidence type="ECO:0000256" key="6">
    <source>
        <dbReference type="ARBA" id="ARBA00023163"/>
    </source>
</evidence>
<dbReference type="Pfam" id="PF23639">
    <property type="entry name" value="DUF7146"/>
    <property type="match status" value="1"/>
</dbReference>
<dbReference type="SMART" id="SM00778">
    <property type="entry name" value="Prim_Zn_Ribbon"/>
    <property type="match status" value="1"/>
</dbReference>
<dbReference type="CDD" id="cd01029">
    <property type="entry name" value="TOPRIM_primases"/>
    <property type="match status" value="1"/>
</dbReference>
<feature type="domain" description="DNA primase/helicase Gp4 N-terminal Bacteriophage T7-like" evidence="7">
    <location>
        <begin position="26"/>
        <end position="63"/>
    </location>
</feature>
<dbReference type="InterPro" id="IPR006171">
    <property type="entry name" value="TOPRIM_dom"/>
</dbReference>
<keyword evidence="1" id="KW-0240">DNA-directed RNA polymerase</keyword>
<evidence type="ECO:0000256" key="5">
    <source>
        <dbReference type="ARBA" id="ARBA00022705"/>
    </source>
</evidence>
<dbReference type="InterPro" id="IPR013237">
    <property type="entry name" value="Phage_T7_Gp4_N"/>
</dbReference>
<dbReference type="Gene3D" id="3.90.580.10">
    <property type="entry name" value="Zinc finger, CHC2-type domain"/>
    <property type="match status" value="1"/>
</dbReference>